<dbReference type="InterPro" id="IPR026241">
    <property type="entry name" value="GIP4"/>
</dbReference>
<dbReference type="GO" id="GO:0005737">
    <property type="term" value="C:cytoplasm"/>
    <property type="evidence" value="ECO:0007669"/>
    <property type="project" value="InterPro"/>
</dbReference>
<evidence type="ECO:0000313" key="2">
    <source>
        <dbReference type="EMBL" id="SCW01385.1"/>
    </source>
</evidence>
<dbReference type="OMA" id="WYKKPAV"/>
<keyword evidence="3" id="KW-1185">Reference proteome</keyword>
<name>A0A1G4MC12_LACFM</name>
<feature type="compositionally biased region" description="Basic and acidic residues" evidence="1">
    <location>
        <begin position="428"/>
        <end position="437"/>
    </location>
</feature>
<evidence type="ECO:0000313" key="3">
    <source>
        <dbReference type="Proteomes" id="UP000190831"/>
    </source>
</evidence>
<feature type="region of interest" description="Disordered" evidence="1">
    <location>
        <begin position="787"/>
        <end position="809"/>
    </location>
</feature>
<reference evidence="2 3" key="1">
    <citation type="submission" date="2016-03" db="EMBL/GenBank/DDBJ databases">
        <authorList>
            <person name="Devillers H."/>
        </authorList>
    </citation>
    <scope>NUCLEOTIDE SEQUENCE [LARGE SCALE GENOMIC DNA]</scope>
    <source>
        <strain evidence="2">CBS 6772</strain>
    </source>
</reference>
<feature type="compositionally biased region" description="Polar residues" evidence="1">
    <location>
        <begin position="496"/>
        <end position="511"/>
    </location>
</feature>
<dbReference type="AlphaFoldDB" id="A0A1G4MC12"/>
<feature type="region of interest" description="Disordered" evidence="1">
    <location>
        <begin position="602"/>
        <end position="750"/>
    </location>
</feature>
<gene>
    <name evidence="2" type="ORF">LAFE_0D11408G</name>
</gene>
<dbReference type="EMBL" id="LT598492">
    <property type="protein sequence ID" value="SCW01385.1"/>
    <property type="molecule type" value="Genomic_DNA"/>
</dbReference>
<organism evidence="2 3">
    <name type="scientific">Lachancea fermentati</name>
    <name type="common">Zygosaccharomyces fermentati</name>
    <dbReference type="NCBI Taxonomy" id="4955"/>
    <lineage>
        <taxon>Eukaryota</taxon>
        <taxon>Fungi</taxon>
        <taxon>Dikarya</taxon>
        <taxon>Ascomycota</taxon>
        <taxon>Saccharomycotina</taxon>
        <taxon>Saccharomycetes</taxon>
        <taxon>Saccharomycetales</taxon>
        <taxon>Saccharomycetaceae</taxon>
        <taxon>Lachancea</taxon>
    </lineage>
</organism>
<sequence length="809" mass="90900">MFAKAAASATAPIVKGGVYLDSFDVKLVQYRAAINKLSEIVRVLKILENSLNRKNETREIIPLLNYILALCQGPAFNVSQTLRKRLQLLSEFRLCKLGDVNPTVGISPIDLGLDLPEVLEDIEEYKAKVYDADLQGKILQSTLKISQNALVIYNQKFKQCTMERNSSRPTDISGRPISLEEKSFDELLKPIEISISLDLAVLINNFEVDTSLKSFRKLNFQVLVKFKDYINEKALPSIKVYYTSLFRFARAKTLSQAKVIMNLPYWQYTMHRIYAMLLRIKYLHDVIKTLTRQIYIPNKPYFHDPKIKLLAENVFDYEGLLNGLDSLCSPMDGSMELAEQLESYSKQGTTFAVQPTNILNAYNNSVTPAVQMLRSYMQTIDSWVSMWKFINQNTSAVTIEEIDPHEMKKMLEERLVIDKLDHVEKEKQKELAKKQKQESINGGTSNEKGVKTIFRRSSLRNSSTSSSSSVSNSPGNLSPAKLSRSSSHELKRIPTSLKSQSRNGSGLSSPLVSRRGSVSEKAARSPVSKLSSERSAQAGKASSHLSEETSRRNGRKRSVSLQSSSEPPKNIPDIEKERSNSLQASASLNQRMVQNAFLHLSGDLSGKGLASGEGRSRRILKTPATSKKLLRSGSPSPLRHKNSVNKSQTKTKDDNELPKIDSLTIDEETTKELVSGQSSTSLSCDEKEADTGSSNEKSEEDSDSVMLDTNELVKKVRFTGVPPMSSSENPRPKRKGWYKKPAVLHYPPPPPQFAIQQYKLRQEGLAFRKSLREDEQENTPQRKNLMFTANESQHSGHKLANKLRDKLAR</sequence>
<evidence type="ECO:0000256" key="1">
    <source>
        <dbReference type="SAM" id="MobiDB-lite"/>
    </source>
</evidence>
<feature type="compositionally biased region" description="Low complexity" evidence="1">
    <location>
        <begin position="459"/>
        <end position="478"/>
    </location>
</feature>
<dbReference type="Proteomes" id="UP000190831">
    <property type="component" value="Chromosome D"/>
</dbReference>
<dbReference type="GO" id="GO:0019888">
    <property type="term" value="F:protein phosphatase regulator activity"/>
    <property type="evidence" value="ECO:0007669"/>
    <property type="project" value="InterPro"/>
</dbReference>
<feature type="compositionally biased region" description="Basic and acidic residues" evidence="1">
    <location>
        <begin position="650"/>
        <end position="659"/>
    </location>
</feature>
<dbReference type="OrthoDB" id="3973067at2759"/>
<proteinExistence type="predicted"/>
<dbReference type="GO" id="GO:0008157">
    <property type="term" value="F:protein phosphatase 1 binding"/>
    <property type="evidence" value="ECO:0007669"/>
    <property type="project" value="InterPro"/>
</dbReference>
<accession>A0A1G4MC12</accession>
<feature type="region of interest" description="Disordered" evidence="1">
    <location>
        <begin position="428"/>
        <end position="580"/>
    </location>
</feature>
<protein>
    <submittedName>
        <fullName evidence="2">LAFE_0D11408g1_1</fullName>
    </submittedName>
</protein>
<dbReference type="PRINTS" id="PR02082">
    <property type="entry name" value="GLC7IP4"/>
</dbReference>